<evidence type="ECO:0000313" key="2">
    <source>
        <dbReference type="EMBL" id="ACE84310.1"/>
    </source>
</evidence>
<keyword evidence="3" id="KW-1185">Reference proteome</keyword>
<organism evidence="2 3">
    <name type="scientific">Cellvibrio japonicus (strain Ueda107)</name>
    <name type="common">Pseudomonas fluorescens subsp. cellulosa</name>
    <dbReference type="NCBI Taxonomy" id="498211"/>
    <lineage>
        <taxon>Bacteria</taxon>
        <taxon>Pseudomonadati</taxon>
        <taxon>Pseudomonadota</taxon>
        <taxon>Gammaproteobacteria</taxon>
        <taxon>Cellvibrionales</taxon>
        <taxon>Cellvibrionaceae</taxon>
        <taxon>Cellvibrio</taxon>
    </lineage>
</organism>
<dbReference type="RefSeq" id="WP_012486246.1">
    <property type="nucleotide sequence ID" value="NC_010995.1"/>
</dbReference>
<dbReference type="Pfam" id="PF11932">
    <property type="entry name" value="DUF3450"/>
    <property type="match status" value="1"/>
</dbReference>
<sequence length="251" mass="28094">MFLRKPLGAALVAAGLFALPALAVEETLQKQESIDKSAALSQARIDALADQTADDLQAFRTASQRLESLTIFNQQMAKLIASQQTEINSIQRQTAEIDNIETGALPLMLKMTDTLADLVKVDVPFLKEERQERIDNLKALIDRADVTAGEKYRRIMEAYLVEVEYGRTIEAYRGELVIDSEARTVDFLRIGRVGLYYQTLDGSETGHWNPQQKAWHMLGSHYRVAVRDGLRIARKQTPPELLTLPVSAPAK</sequence>
<dbReference type="Proteomes" id="UP000001036">
    <property type="component" value="Chromosome"/>
</dbReference>
<name>B3PJG1_CELJU</name>
<dbReference type="eggNOG" id="COG1196">
    <property type="taxonomic scope" value="Bacteria"/>
</dbReference>
<gene>
    <name evidence="2" type="ordered locus">CJA_0566</name>
</gene>
<keyword evidence="1" id="KW-0732">Signal</keyword>
<dbReference type="KEGG" id="cja:CJA_0566"/>
<proteinExistence type="predicted"/>
<evidence type="ECO:0000313" key="3">
    <source>
        <dbReference type="Proteomes" id="UP000001036"/>
    </source>
</evidence>
<dbReference type="AlphaFoldDB" id="B3PJG1"/>
<dbReference type="OrthoDB" id="5880116at2"/>
<dbReference type="InterPro" id="IPR016866">
    <property type="entry name" value="UCP028069"/>
</dbReference>
<feature type="signal peptide" evidence="1">
    <location>
        <begin position="1"/>
        <end position="23"/>
    </location>
</feature>
<dbReference type="STRING" id="498211.CJA_0566"/>
<accession>B3PJG1</accession>
<feature type="chain" id="PRO_5002794017" description="TonB system biopolymer transport component" evidence="1">
    <location>
        <begin position="24"/>
        <end position="251"/>
    </location>
</feature>
<dbReference type="PIRSF" id="PIRSF028069">
    <property type="entry name" value="UCP028069"/>
    <property type="match status" value="1"/>
</dbReference>
<evidence type="ECO:0000256" key="1">
    <source>
        <dbReference type="SAM" id="SignalP"/>
    </source>
</evidence>
<dbReference type="HOGENOM" id="CLU_085088_0_0_6"/>
<evidence type="ECO:0008006" key="4">
    <source>
        <dbReference type="Google" id="ProtNLM"/>
    </source>
</evidence>
<dbReference type="EMBL" id="CP000934">
    <property type="protein sequence ID" value="ACE84310.1"/>
    <property type="molecule type" value="Genomic_DNA"/>
</dbReference>
<reference evidence="2 3" key="1">
    <citation type="journal article" date="2008" name="J. Bacteriol.">
        <title>Insights into plant cell wall degradation from the genome sequence of the soil bacterium Cellvibrio japonicus.</title>
        <authorList>
            <person name="Deboy R.T."/>
            <person name="Mongodin E.F."/>
            <person name="Fouts D.E."/>
            <person name="Tailford L.E."/>
            <person name="Khouri H."/>
            <person name="Emerson J.B."/>
            <person name="Mohamoud Y."/>
            <person name="Watkins K."/>
            <person name="Henrissat B."/>
            <person name="Gilbert H.J."/>
            <person name="Nelson K.E."/>
        </authorList>
    </citation>
    <scope>NUCLEOTIDE SEQUENCE [LARGE SCALE GENOMIC DNA]</scope>
    <source>
        <strain evidence="2 3">Ueda107</strain>
    </source>
</reference>
<protein>
    <recommendedName>
        <fullName evidence="4">TonB system biopolymer transport component</fullName>
    </recommendedName>
</protein>